<accession>A0A7W6MJK5</accession>
<evidence type="ECO:0000313" key="1">
    <source>
        <dbReference type="EMBL" id="MBB4193919.1"/>
    </source>
</evidence>
<dbReference type="Proteomes" id="UP000524492">
    <property type="component" value="Unassembled WGS sequence"/>
</dbReference>
<sequence>MTETVPKLWTIATSPVLNICGLTAKPSPDVNERTGYRTIAESGSDLR</sequence>
<dbReference type="EMBL" id="JACIFV010000015">
    <property type="protein sequence ID" value="MBB4193919.1"/>
    <property type="molecule type" value="Genomic_DNA"/>
</dbReference>
<name>A0A7W6MJK5_9HYPH</name>
<protein>
    <submittedName>
        <fullName evidence="1">Uncharacterized protein</fullName>
    </submittedName>
</protein>
<organism evidence="1 2">
    <name type="scientific">Rhizobium aethiopicum</name>
    <dbReference type="NCBI Taxonomy" id="1138170"/>
    <lineage>
        <taxon>Bacteria</taxon>
        <taxon>Pseudomonadati</taxon>
        <taxon>Pseudomonadota</taxon>
        <taxon>Alphaproteobacteria</taxon>
        <taxon>Hyphomicrobiales</taxon>
        <taxon>Rhizobiaceae</taxon>
        <taxon>Rhizobium/Agrobacterium group</taxon>
        <taxon>Rhizobium</taxon>
    </lineage>
</organism>
<evidence type="ECO:0000313" key="2">
    <source>
        <dbReference type="Proteomes" id="UP000524492"/>
    </source>
</evidence>
<dbReference type="AlphaFoldDB" id="A0A7W6MJK5"/>
<keyword evidence="2" id="KW-1185">Reference proteome</keyword>
<gene>
    <name evidence="1" type="ORF">GGD53_004091</name>
</gene>
<reference evidence="1 2" key="1">
    <citation type="submission" date="2020-08" db="EMBL/GenBank/DDBJ databases">
        <title>Genomic Encyclopedia of Type Strains, Phase IV (KMG-V): Genome sequencing to study the core and pangenomes of soil and plant-associated prokaryotes.</title>
        <authorList>
            <person name="Whitman W."/>
        </authorList>
    </citation>
    <scope>NUCLEOTIDE SEQUENCE [LARGE SCALE GENOMIC DNA]</scope>
    <source>
        <strain evidence="1 2">SEMIA 4074</strain>
    </source>
</reference>
<comment type="caution">
    <text evidence="1">The sequence shown here is derived from an EMBL/GenBank/DDBJ whole genome shotgun (WGS) entry which is preliminary data.</text>
</comment>
<proteinExistence type="predicted"/>